<dbReference type="OrthoDB" id="2522913at2759"/>
<proteinExistence type="predicted"/>
<protein>
    <submittedName>
        <fullName evidence="3">Uncharacterized protein</fullName>
    </submittedName>
</protein>
<feature type="region of interest" description="Disordered" evidence="1">
    <location>
        <begin position="148"/>
        <end position="174"/>
    </location>
</feature>
<feature type="transmembrane region" description="Helical" evidence="2">
    <location>
        <begin position="65"/>
        <end position="86"/>
    </location>
</feature>
<keyword evidence="2" id="KW-0472">Membrane</keyword>
<evidence type="ECO:0000256" key="2">
    <source>
        <dbReference type="SAM" id="Phobius"/>
    </source>
</evidence>
<feature type="compositionally biased region" description="Polar residues" evidence="1">
    <location>
        <begin position="160"/>
        <end position="174"/>
    </location>
</feature>
<evidence type="ECO:0000256" key="1">
    <source>
        <dbReference type="SAM" id="MobiDB-lite"/>
    </source>
</evidence>
<dbReference type="EMBL" id="SOZI01000001">
    <property type="protein sequence ID" value="TNY24791.1"/>
    <property type="molecule type" value="Genomic_DNA"/>
</dbReference>
<name>A0A5C5GA10_9BASI</name>
<feature type="transmembrane region" description="Helical" evidence="2">
    <location>
        <begin position="30"/>
        <end position="53"/>
    </location>
</feature>
<keyword evidence="4" id="KW-1185">Reference proteome</keyword>
<dbReference type="Proteomes" id="UP000311382">
    <property type="component" value="Unassembled WGS sequence"/>
</dbReference>
<evidence type="ECO:0000313" key="4">
    <source>
        <dbReference type="Proteomes" id="UP000311382"/>
    </source>
</evidence>
<comment type="caution">
    <text evidence="3">The sequence shown here is derived from an EMBL/GenBank/DDBJ whole genome shotgun (WGS) entry which is preliminary data.</text>
</comment>
<sequence length="214" mass="22822">MKDLHGRAHQSEEARAQEDVIERGYKGLRAVTCAIVACCTAVNILFAFVAIAGRKVIYEKNYSEVASLLPLWLFSTLGVPLSLLFLRRILTSAPARPVSSPSAHEEGSLEAVRAGADGHSTPSTLADRKASTPVEQYAMTSIASLTSQPIGAGKSDDCTSLRQGSPTLSANSGAQLVSTPGVELPFFASYEARAPAREEVLMETGSARWGSRRK</sequence>
<dbReference type="AlphaFoldDB" id="A0A5C5GA10"/>
<organism evidence="3 4">
    <name type="scientific">Rhodotorula diobovata</name>
    <dbReference type="NCBI Taxonomy" id="5288"/>
    <lineage>
        <taxon>Eukaryota</taxon>
        <taxon>Fungi</taxon>
        <taxon>Dikarya</taxon>
        <taxon>Basidiomycota</taxon>
        <taxon>Pucciniomycotina</taxon>
        <taxon>Microbotryomycetes</taxon>
        <taxon>Sporidiobolales</taxon>
        <taxon>Sporidiobolaceae</taxon>
        <taxon>Rhodotorula</taxon>
    </lineage>
</organism>
<accession>A0A5C5GA10</accession>
<feature type="region of interest" description="Disordered" evidence="1">
    <location>
        <begin position="95"/>
        <end position="131"/>
    </location>
</feature>
<dbReference type="STRING" id="5288.A0A5C5GA10"/>
<gene>
    <name evidence="3" type="ORF">DMC30DRAFT_386322</name>
</gene>
<keyword evidence="2" id="KW-0812">Transmembrane</keyword>
<reference evidence="3 4" key="1">
    <citation type="submission" date="2019-03" db="EMBL/GenBank/DDBJ databases">
        <title>Rhodosporidium diobovatum UCD-FST 08-225 genome sequencing, assembly, and annotation.</title>
        <authorList>
            <person name="Fakankun I.U."/>
            <person name="Fristensky B."/>
            <person name="Levin D.B."/>
        </authorList>
    </citation>
    <scope>NUCLEOTIDE SEQUENCE [LARGE SCALE GENOMIC DNA]</scope>
    <source>
        <strain evidence="3 4">UCD-FST 08-225</strain>
    </source>
</reference>
<keyword evidence="2" id="KW-1133">Transmembrane helix</keyword>
<evidence type="ECO:0000313" key="3">
    <source>
        <dbReference type="EMBL" id="TNY24791.1"/>
    </source>
</evidence>